<protein>
    <submittedName>
        <fullName evidence="1">Ketoacid CoA transferase</fullName>
    </submittedName>
</protein>
<proteinExistence type="predicted"/>
<dbReference type="PANTHER" id="PTHR43293:SF3">
    <property type="entry name" value="CHOLESTEROL RING-CLEAVING HYDROLASE IPDB SUBUNIT"/>
    <property type="match status" value="1"/>
</dbReference>
<evidence type="ECO:0000313" key="1">
    <source>
        <dbReference type="EMBL" id="TYB83233.1"/>
    </source>
</evidence>
<organism evidence="1 2">
    <name type="scientific">Maritimibacter fusiformis</name>
    <dbReference type="NCBI Taxonomy" id="2603819"/>
    <lineage>
        <taxon>Bacteria</taxon>
        <taxon>Pseudomonadati</taxon>
        <taxon>Pseudomonadota</taxon>
        <taxon>Alphaproteobacteria</taxon>
        <taxon>Rhodobacterales</taxon>
        <taxon>Roseobacteraceae</taxon>
        <taxon>Maritimibacter</taxon>
    </lineage>
</organism>
<dbReference type="RefSeq" id="WP_148376323.1">
    <property type="nucleotide sequence ID" value="NZ_VSIY01000003.1"/>
</dbReference>
<dbReference type="EMBL" id="VSIY01000003">
    <property type="protein sequence ID" value="TYB83233.1"/>
    <property type="molecule type" value="Genomic_DNA"/>
</dbReference>
<name>A0A5D0RP04_9RHOB</name>
<dbReference type="PANTHER" id="PTHR43293">
    <property type="entry name" value="ACETATE COA-TRANSFERASE YDIF"/>
    <property type="match status" value="1"/>
</dbReference>
<reference evidence="1 2" key="1">
    <citation type="submission" date="2019-08" db="EMBL/GenBank/DDBJ databases">
        <title>Identification of a novel species of the genus Boseongicola.</title>
        <authorList>
            <person name="Zhang X.-Q."/>
        </authorList>
    </citation>
    <scope>NUCLEOTIDE SEQUENCE [LARGE SCALE GENOMIC DNA]</scope>
    <source>
        <strain evidence="1 2">HY14</strain>
    </source>
</reference>
<gene>
    <name evidence="1" type="ORF">FVF75_03375</name>
</gene>
<keyword evidence="2" id="KW-1185">Reference proteome</keyword>
<dbReference type="InterPro" id="IPR037171">
    <property type="entry name" value="NagB/RpiA_transferase-like"/>
</dbReference>
<keyword evidence="1" id="KW-0808">Transferase</keyword>
<evidence type="ECO:0000313" key="2">
    <source>
        <dbReference type="Proteomes" id="UP000322080"/>
    </source>
</evidence>
<dbReference type="Proteomes" id="UP000322080">
    <property type="component" value="Unassembled WGS sequence"/>
</dbReference>
<dbReference type="Gene3D" id="3.40.1080.10">
    <property type="entry name" value="Glutaconate Coenzyme A-transferase"/>
    <property type="match status" value="1"/>
</dbReference>
<accession>A0A5D0RP04</accession>
<dbReference type="SUPFAM" id="SSF100950">
    <property type="entry name" value="NagB/RpiA/CoA transferase-like"/>
    <property type="match status" value="1"/>
</dbReference>
<sequence length="267" mass="29079">MTQAETFTLSELVIAACAEAFRDDGELLVTGIGPIPRVAAGLAKLTFAPELAMTDGECMLVEDPVPIGPRGDHEPEFTGWMPFRRVFDVVWSGRRHAMVTPVQMDRWAQANISALGPDFTRPKVQMLGVRGFPGNSISHKNSMFIPNHSTRTFVEGEVDVVASAGYNPKNWPEGADMNRVKIGRVVTNLCVFDFRGPDHAAQVLSLHPGVSFDEVQDNTGFELLKAPDMGVTAGPTEDQLAVIRRLDPHDVRSKVLKGNPPGIRPAA</sequence>
<dbReference type="AlphaFoldDB" id="A0A5D0RP04"/>
<comment type="caution">
    <text evidence="1">The sequence shown here is derived from an EMBL/GenBank/DDBJ whole genome shotgun (WGS) entry which is preliminary data.</text>
</comment>
<dbReference type="GO" id="GO:0016740">
    <property type="term" value="F:transferase activity"/>
    <property type="evidence" value="ECO:0007669"/>
    <property type="project" value="UniProtKB-KW"/>
</dbReference>